<organism evidence="1 2">
    <name type="scientific">Rickettsia felis str. Pedreira</name>
    <dbReference type="NCBI Taxonomy" id="1359196"/>
    <lineage>
        <taxon>Bacteria</taxon>
        <taxon>Pseudomonadati</taxon>
        <taxon>Pseudomonadota</taxon>
        <taxon>Alphaproteobacteria</taxon>
        <taxon>Rickettsiales</taxon>
        <taxon>Rickettsiaceae</taxon>
        <taxon>Rickettsieae</taxon>
        <taxon>Rickettsia</taxon>
        <taxon>spotted fever group</taxon>
    </lineage>
</organism>
<name>A0A0F3MRA1_RICFI</name>
<dbReference type="EMBL" id="LANQ01000001">
    <property type="protein sequence ID" value="KJV58176.1"/>
    <property type="molecule type" value="Genomic_DNA"/>
</dbReference>
<dbReference type="AlphaFoldDB" id="A0A0F3MRA1"/>
<evidence type="ECO:0000313" key="2">
    <source>
        <dbReference type="Proteomes" id="UP000033475"/>
    </source>
</evidence>
<evidence type="ECO:0000313" key="1">
    <source>
        <dbReference type="EMBL" id="KJV58176.1"/>
    </source>
</evidence>
<sequence>MDFDCPEPIGIFRGASLLSFNENLISRIELFYDARPFEKKKEEIFN</sequence>
<dbReference type="PATRIC" id="fig|1359196.3.peg.534"/>
<protein>
    <submittedName>
        <fullName evidence="1">Uncharacterized protein</fullName>
    </submittedName>
</protein>
<reference evidence="1 2" key="1">
    <citation type="submission" date="2015-01" db="EMBL/GenBank/DDBJ databases">
        <title>Genome Sequencing of Rickettsiales.</title>
        <authorList>
            <person name="Daugherty S.C."/>
            <person name="Su Q."/>
            <person name="Abolude K."/>
            <person name="Beier-Sexton M."/>
            <person name="Carlyon J.A."/>
            <person name="Carter R."/>
            <person name="Day N.P."/>
            <person name="Dumler S.J."/>
            <person name="Dyachenko V."/>
            <person name="Godinez A."/>
            <person name="Kurtti T.J."/>
            <person name="Lichay M."/>
            <person name="Mullins K.E."/>
            <person name="Ott S."/>
            <person name="Pappas-Brown V."/>
            <person name="Paris D.H."/>
            <person name="Patel P."/>
            <person name="Richards A.L."/>
            <person name="Sadzewicz L."/>
            <person name="Sears K."/>
            <person name="Seidman D."/>
            <person name="Sengamalay N."/>
            <person name="Stenos J."/>
            <person name="Tallon L.J."/>
            <person name="Vincent G."/>
            <person name="Fraser C.M."/>
            <person name="Munderloh U."/>
            <person name="Dunning-Hotopp J.C."/>
        </authorList>
    </citation>
    <scope>NUCLEOTIDE SEQUENCE [LARGE SCALE GENOMIC DNA]</scope>
    <source>
        <strain evidence="1 2">Pedreira</strain>
    </source>
</reference>
<gene>
    <name evidence="1" type="ORF">RFEPED_0551</name>
</gene>
<proteinExistence type="predicted"/>
<comment type="caution">
    <text evidence="1">The sequence shown here is derived from an EMBL/GenBank/DDBJ whole genome shotgun (WGS) entry which is preliminary data.</text>
</comment>
<accession>A0A0F3MRA1</accession>
<dbReference type="Proteomes" id="UP000033475">
    <property type="component" value="Unassembled WGS sequence"/>
</dbReference>